<evidence type="ECO:0000313" key="2">
    <source>
        <dbReference type="EMBL" id="CAB4133989.1"/>
    </source>
</evidence>
<accession>A0A6J5LQQ2</accession>
<reference evidence="2" key="1">
    <citation type="submission" date="2020-04" db="EMBL/GenBank/DDBJ databases">
        <authorList>
            <person name="Chiriac C."/>
            <person name="Salcher M."/>
            <person name="Ghai R."/>
            <person name="Kavagutti S V."/>
        </authorList>
    </citation>
    <scope>NUCLEOTIDE SEQUENCE</scope>
</reference>
<name>A0A6J5LQQ2_9CAUD</name>
<organism evidence="2">
    <name type="scientific">uncultured Caudovirales phage</name>
    <dbReference type="NCBI Taxonomy" id="2100421"/>
    <lineage>
        <taxon>Viruses</taxon>
        <taxon>Duplodnaviria</taxon>
        <taxon>Heunggongvirae</taxon>
        <taxon>Uroviricota</taxon>
        <taxon>Caudoviricetes</taxon>
        <taxon>Peduoviridae</taxon>
        <taxon>Maltschvirus</taxon>
        <taxon>Maltschvirus maltsch</taxon>
    </lineage>
</organism>
<protein>
    <submittedName>
        <fullName evidence="2">Uncharacterized protein</fullName>
    </submittedName>
</protein>
<sequence>MSAILNLSIDLSKVDKSKLVDGKYLNTQIFINDETKYGNNVSMAYSQSKEQREAKESKQYIANGKCVWTDNVIKLAEKEVENIANTQTTSSDLPF</sequence>
<proteinExistence type="predicted"/>
<dbReference type="EMBL" id="LR796219">
    <property type="protein sequence ID" value="CAB4128195.1"/>
    <property type="molecule type" value="Genomic_DNA"/>
</dbReference>
<evidence type="ECO:0000313" key="1">
    <source>
        <dbReference type="EMBL" id="CAB4128195.1"/>
    </source>
</evidence>
<gene>
    <name evidence="1" type="ORF">UFOVP104_22</name>
    <name evidence="2" type="ORF">UFOVP271_2</name>
</gene>
<dbReference type="EMBL" id="LR796281">
    <property type="protein sequence ID" value="CAB4133989.1"/>
    <property type="molecule type" value="Genomic_DNA"/>
</dbReference>